<evidence type="ECO:0000313" key="3">
    <source>
        <dbReference type="Proteomes" id="UP001305779"/>
    </source>
</evidence>
<evidence type="ECO:0000313" key="2">
    <source>
        <dbReference type="EMBL" id="KAK4494878.1"/>
    </source>
</evidence>
<feature type="signal peptide" evidence="1">
    <location>
        <begin position="1"/>
        <end position="22"/>
    </location>
</feature>
<organism evidence="2 3">
    <name type="scientific">Zasmidium cellare</name>
    <name type="common">Wine cellar mold</name>
    <name type="synonym">Racodium cellare</name>
    <dbReference type="NCBI Taxonomy" id="395010"/>
    <lineage>
        <taxon>Eukaryota</taxon>
        <taxon>Fungi</taxon>
        <taxon>Dikarya</taxon>
        <taxon>Ascomycota</taxon>
        <taxon>Pezizomycotina</taxon>
        <taxon>Dothideomycetes</taxon>
        <taxon>Dothideomycetidae</taxon>
        <taxon>Mycosphaerellales</taxon>
        <taxon>Mycosphaerellaceae</taxon>
        <taxon>Zasmidium</taxon>
    </lineage>
</organism>
<proteinExistence type="predicted"/>
<protein>
    <submittedName>
        <fullName evidence="2">Uncharacterized protein</fullName>
    </submittedName>
</protein>
<keyword evidence="3" id="KW-1185">Reference proteome</keyword>
<name>A0ABR0E142_ZASCE</name>
<evidence type="ECO:0000256" key="1">
    <source>
        <dbReference type="SAM" id="SignalP"/>
    </source>
</evidence>
<dbReference type="Proteomes" id="UP001305779">
    <property type="component" value="Unassembled WGS sequence"/>
</dbReference>
<accession>A0ABR0E142</accession>
<gene>
    <name evidence="2" type="ORF">PRZ48_014234</name>
</gene>
<dbReference type="EMBL" id="JAXOVC010000013">
    <property type="protein sequence ID" value="KAK4494878.1"/>
    <property type="molecule type" value="Genomic_DNA"/>
</dbReference>
<reference evidence="2 3" key="1">
    <citation type="journal article" date="2023" name="G3 (Bethesda)">
        <title>A chromosome-level genome assembly of Zasmidium syzygii isolated from banana leaves.</title>
        <authorList>
            <person name="van Westerhoven A.C."/>
            <person name="Mehrabi R."/>
            <person name="Talebi R."/>
            <person name="Steentjes M.B.F."/>
            <person name="Corcolon B."/>
            <person name="Chong P.A."/>
            <person name="Kema G.H.J."/>
            <person name="Seidl M.F."/>
        </authorList>
    </citation>
    <scope>NUCLEOTIDE SEQUENCE [LARGE SCALE GENOMIC DNA]</scope>
    <source>
        <strain evidence="2 3">P124</strain>
    </source>
</reference>
<feature type="chain" id="PRO_5045553083" evidence="1">
    <location>
        <begin position="23"/>
        <end position="171"/>
    </location>
</feature>
<comment type="caution">
    <text evidence="2">The sequence shown here is derived from an EMBL/GenBank/DDBJ whole genome shotgun (WGS) entry which is preliminary data.</text>
</comment>
<keyword evidence="1" id="KW-0732">Signal</keyword>
<sequence>MATLKLLTAAFAACSLFTTTLALPTGPSDTTPSVLLGNTANTTPPTTCSIQQRDSNDVYGITVPVAYSKETCSKAHEAVASFIVDSGKGWVCEPYGPWTILFFATSKNVADEVNDAMNEVFPNFVFHCANSEVVKVNPLDARESPSALVKRDAVPAHEQSCVAENKGLFNL</sequence>